<dbReference type="EMBL" id="QNUK01000238">
    <property type="protein sequence ID" value="KAF5897363.1"/>
    <property type="molecule type" value="Genomic_DNA"/>
</dbReference>
<feature type="non-terminal residue" evidence="1">
    <location>
        <position position="1"/>
    </location>
</feature>
<comment type="caution">
    <text evidence="1">The sequence shown here is derived from an EMBL/GenBank/DDBJ whole genome shotgun (WGS) entry which is preliminary data.</text>
</comment>
<sequence>SRACCCLSSCRCVSCAGRWSRPAWCCRSCKRLRRSFSVVVRPSRSESDSCRG</sequence>
<keyword evidence="2" id="KW-1185">Reference proteome</keyword>
<feature type="non-terminal residue" evidence="1">
    <location>
        <position position="52"/>
    </location>
</feature>
<accession>A0A8J4X8J8</accession>
<organism evidence="1 2">
    <name type="scientific">Clarias magur</name>
    <name type="common">Asian catfish</name>
    <name type="synonym">Macropteronotus magur</name>
    <dbReference type="NCBI Taxonomy" id="1594786"/>
    <lineage>
        <taxon>Eukaryota</taxon>
        <taxon>Metazoa</taxon>
        <taxon>Chordata</taxon>
        <taxon>Craniata</taxon>
        <taxon>Vertebrata</taxon>
        <taxon>Euteleostomi</taxon>
        <taxon>Actinopterygii</taxon>
        <taxon>Neopterygii</taxon>
        <taxon>Teleostei</taxon>
        <taxon>Ostariophysi</taxon>
        <taxon>Siluriformes</taxon>
        <taxon>Clariidae</taxon>
        <taxon>Clarias</taxon>
    </lineage>
</organism>
<gene>
    <name evidence="1" type="ORF">DAT39_012935</name>
</gene>
<evidence type="ECO:0000313" key="1">
    <source>
        <dbReference type="EMBL" id="KAF5897363.1"/>
    </source>
</evidence>
<proteinExistence type="predicted"/>
<evidence type="ECO:0000313" key="2">
    <source>
        <dbReference type="Proteomes" id="UP000727407"/>
    </source>
</evidence>
<protein>
    <submittedName>
        <fullName evidence="1">Uncharacterized protein</fullName>
    </submittedName>
</protein>
<name>A0A8J4X8J8_CLAMG</name>
<dbReference type="AlphaFoldDB" id="A0A8J4X8J8"/>
<dbReference type="Proteomes" id="UP000727407">
    <property type="component" value="Unassembled WGS sequence"/>
</dbReference>
<reference evidence="1" key="1">
    <citation type="submission" date="2020-07" db="EMBL/GenBank/DDBJ databases">
        <title>Clarias magur genome sequencing, assembly and annotation.</title>
        <authorList>
            <person name="Kushwaha B."/>
            <person name="Kumar R."/>
            <person name="Das P."/>
            <person name="Joshi C.G."/>
            <person name="Kumar D."/>
            <person name="Nagpure N.S."/>
            <person name="Pandey M."/>
            <person name="Agarwal S."/>
            <person name="Srivastava S."/>
            <person name="Singh M."/>
            <person name="Sahoo L."/>
            <person name="Jayasankar P."/>
            <person name="Meher P.K."/>
            <person name="Koringa P.G."/>
            <person name="Iquebal M.A."/>
            <person name="Das S.P."/>
            <person name="Bit A."/>
            <person name="Patnaik S."/>
            <person name="Patel N."/>
            <person name="Shah T.M."/>
            <person name="Hinsu A."/>
            <person name="Jena J.K."/>
        </authorList>
    </citation>
    <scope>NUCLEOTIDE SEQUENCE</scope>
    <source>
        <strain evidence="1">CIFAMagur01</strain>
        <tissue evidence="1">Testis</tissue>
    </source>
</reference>